<sequence>MKVHALTISALKEQIEKPEFILDNFELETNDNGFAKEIPEVEELKLSFSKKRSV</sequence>
<evidence type="ECO:0000313" key="2">
    <source>
        <dbReference type="Proteomes" id="UP000006073"/>
    </source>
</evidence>
<organism evidence="1 2">
    <name type="scientific">Indibacter alkaliphilus (strain CCUG 57479 / KCTC 22604 / LW1)</name>
    <dbReference type="NCBI Taxonomy" id="1189612"/>
    <lineage>
        <taxon>Bacteria</taxon>
        <taxon>Pseudomonadati</taxon>
        <taxon>Bacteroidota</taxon>
        <taxon>Cytophagia</taxon>
        <taxon>Cytophagales</taxon>
        <taxon>Cyclobacteriaceae</taxon>
    </lineage>
</organism>
<dbReference type="OrthoDB" id="1042696at2"/>
<dbReference type="AlphaFoldDB" id="S2DH84"/>
<accession>S2DH84</accession>
<reference evidence="1 2" key="1">
    <citation type="journal article" date="2013" name="Genome Announc.">
        <title>Draft Genome Sequence of Indibacter alkaliphilus Strain LW1T, Isolated from Lonar Lake, a Haloalkaline Lake in the Buldana District of Maharashtra, India.</title>
        <authorList>
            <person name="Singh A."/>
            <person name="Kumar Jangir P."/>
            <person name="Sharma R."/>
            <person name="Singh A."/>
            <person name="Kumar Pinnaka A."/>
            <person name="Shivaji S."/>
        </authorList>
    </citation>
    <scope>NUCLEOTIDE SEQUENCE [LARGE SCALE GENOMIC DNA]</scope>
    <source>
        <strain evidence="2">CCUG 57479 / KCTC 22604 / LW1</strain>
    </source>
</reference>
<dbReference type="Proteomes" id="UP000006073">
    <property type="component" value="Unassembled WGS sequence"/>
</dbReference>
<comment type="caution">
    <text evidence="1">The sequence shown here is derived from an EMBL/GenBank/DDBJ whole genome shotgun (WGS) entry which is preliminary data.</text>
</comment>
<gene>
    <name evidence="1" type="ORF">A33Q_2255</name>
</gene>
<protein>
    <submittedName>
        <fullName evidence="1">Uncharacterized protein</fullName>
    </submittedName>
</protein>
<keyword evidence="2" id="KW-1185">Reference proteome</keyword>
<dbReference type="EMBL" id="ALWO02000033">
    <property type="protein sequence ID" value="EOZ96485.1"/>
    <property type="molecule type" value="Genomic_DNA"/>
</dbReference>
<name>S2DH84_INDAL</name>
<proteinExistence type="predicted"/>
<dbReference type="RefSeq" id="WP_016255059.1">
    <property type="nucleotide sequence ID" value="NZ_ALWO02000033.1"/>
</dbReference>
<evidence type="ECO:0000313" key="1">
    <source>
        <dbReference type="EMBL" id="EOZ96485.1"/>
    </source>
</evidence>